<gene>
    <name evidence="1" type="ORF">SD77_1654</name>
</gene>
<name>A0ABR5AR32_BACBA</name>
<keyword evidence="2" id="KW-1185">Reference proteome</keyword>
<proteinExistence type="predicted"/>
<comment type="caution">
    <text evidence="1">The sequence shown here is derived from an EMBL/GenBank/DDBJ whole genome shotgun (WGS) entry which is preliminary data.</text>
</comment>
<dbReference type="RefSeq" id="WP_041114234.1">
    <property type="nucleotide sequence ID" value="NZ_CP082364.1"/>
</dbReference>
<reference evidence="1 2" key="1">
    <citation type="submission" date="2015-01" db="EMBL/GenBank/DDBJ databases">
        <title>Genome Assembly of Bacillus badius MTCC 1458.</title>
        <authorList>
            <person name="Verma A."/>
            <person name="Khatri I."/>
            <person name="Mual P."/>
            <person name="Subramanian S."/>
            <person name="Krishnamurthi S."/>
        </authorList>
    </citation>
    <scope>NUCLEOTIDE SEQUENCE [LARGE SCALE GENOMIC DNA]</scope>
    <source>
        <strain evidence="1 2">MTCC 1458</strain>
    </source>
</reference>
<dbReference type="EMBL" id="JXLP01000016">
    <property type="protein sequence ID" value="KIL77207.1"/>
    <property type="molecule type" value="Genomic_DNA"/>
</dbReference>
<accession>A0ABR5AR32</accession>
<evidence type="ECO:0000313" key="2">
    <source>
        <dbReference type="Proteomes" id="UP000031982"/>
    </source>
</evidence>
<evidence type="ECO:0000313" key="1">
    <source>
        <dbReference type="EMBL" id="KIL77207.1"/>
    </source>
</evidence>
<dbReference type="Proteomes" id="UP000031982">
    <property type="component" value="Unassembled WGS sequence"/>
</dbReference>
<evidence type="ECO:0008006" key="3">
    <source>
        <dbReference type="Google" id="ProtNLM"/>
    </source>
</evidence>
<dbReference type="GeneID" id="92778000"/>
<organism evidence="1 2">
    <name type="scientific">Bacillus badius</name>
    <dbReference type="NCBI Taxonomy" id="1455"/>
    <lineage>
        <taxon>Bacteria</taxon>
        <taxon>Bacillati</taxon>
        <taxon>Bacillota</taxon>
        <taxon>Bacilli</taxon>
        <taxon>Bacillales</taxon>
        <taxon>Bacillaceae</taxon>
        <taxon>Pseudobacillus</taxon>
    </lineage>
</organism>
<sequence>MIKQLDAALTKVNKLAGVNMTIPKATKAKLKRSRYFTTAIGAGGLTVGIIGSSAPLFVLGAISMLSSIVTTVEIKKL</sequence>
<protein>
    <recommendedName>
        <fullName evidence="3">Phage protein</fullName>
    </recommendedName>
</protein>